<feature type="transmembrane region" description="Helical" evidence="5">
    <location>
        <begin position="21"/>
        <end position="41"/>
    </location>
</feature>
<dbReference type="InterPro" id="IPR052902">
    <property type="entry name" value="ABC-2_transporter"/>
</dbReference>
<dbReference type="PROSITE" id="PS51012">
    <property type="entry name" value="ABC_TM2"/>
    <property type="match status" value="1"/>
</dbReference>
<dbReference type="Pfam" id="PF01061">
    <property type="entry name" value="ABC2_membrane"/>
    <property type="match status" value="1"/>
</dbReference>
<dbReference type="GO" id="GO:0043190">
    <property type="term" value="C:ATP-binding cassette (ABC) transporter complex"/>
    <property type="evidence" value="ECO:0007669"/>
    <property type="project" value="InterPro"/>
</dbReference>
<feature type="transmembrane region" description="Helical" evidence="5">
    <location>
        <begin position="217"/>
        <end position="238"/>
    </location>
</feature>
<evidence type="ECO:0000256" key="5">
    <source>
        <dbReference type="RuleBase" id="RU361157"/>
    </source>
</evidence>
<protein>
    <recommendedName>
        <fullName evidence="5">Transport permease protein</fullName>
    </recommendedName>
</protein>
<gene>
    <name evidence="7" type="ORF">I5677_02865</name>
</gene>
<dbReference type="RefSeq" id="WP_197660060.1">
    <property type="nucleotide sequence ID" value="NZ_JAEAGR010000002.1"/>
</dbReference>
<feature type="transmembrane region" description="Helical" evidence="5">
    <location>
        <begin position="95"/>
        <end position="119"/>
    </location>
</feature>
<dbReference type="InterPro" id="IPR013525">
    <property type="entry name" value="ABC2_TM"/>
</dbReference>
<dbReference type="InterPro" id="IPR000412">
    <property type="entry name" value="ABC_2_transport"/>
</dbReference>
<feature type="domain" description="ABC transmembrane type-2" evidence="6">
    <location>
        <begin position="20"/>
        <end position="243"/>
    </location>
</feature>
<dbReference type="GO" id="GO:0140359">
    <property type="term" value="F:ABC-type transporter activity"/>
    <property type="evidence" value="ECO:0007669"/>
    <property type="project" value="InterPro"/>
</dbReference>
<dbReference type="AlphaFoldDB" id="A0A8J7KV76"/>
<dbReference type="PANTHER" id="PTHR43027:SF1">
    <property type="entry name" value="DOXORUBICIN RESISTANCE ABC TRANSPORTER PERMEASE PROTEIN DRRC-RELATED"/>
    <property type="match status" value="1"/>
</dbReference>
<organism evidence="7 8">
    <name type="scientific">Mobilitalea sibirica</name>
    <dbReference type="NCBI Taxonomy" id="1462919"/>
    <lineage>
        <taxon>Bacteria</taxon>
        <taxon>Bacillati</taxon>
        <taxon>Bacillota</taxon>
        <taxon>Clostridia</taxon>
        <taxon>Lachnospirales</taxon>
        <taxon>Lachnospiraceae</taxon>
        <taxon>Mobilitalea</taxon>
    </lineage>
</organism>
<dbReference type="PANTHER" id="PTHR43027">
    <property type="entry name" value="DOXORUBICIN RESISTANCE ABC TRANSPORTER PERMEASE PROTEIN DRRC-RELATED"/>
    <property type="match status" value="1"/>
</dbReference>
<comment type="caution">
    <text evidence="7">The sequence shown here is derived from an EMBL/GenBank/DDBJ whole genome shotgun (WGS) entry which is preliminary data.</text>
</comment>
<keyword evidence="2 5" id="KW-0812">Transmembrane</keyword>
<comment type="subcellular location">
    <subcellularLocation>
        <location evidence="5">Cell membrane</location>
        <topology evidence="5">Multi-pass membrane protein</topology>
    </subcellularLocation>
    <subcellularLocation>
        <location evidence="1">Membrane</location>
        <topology evidence="1">Multi-pass membrane protein</topology>
    </subcellularLocation>
</comment>
<proteinExistence type="inferred from homology"/>
<evidence type="ECO:0000256" key="4">
    <source>
        <dbReference type="ARBA" id="ARBA00023136"/>
    </source>
</evidence>
<keyword evidence="5" id="KW-0813">Transport</keyword>
<comment type="similarity">
    <text evidence="5">Belongs to the ABC-2 integral membrane protein family.</text>
</comment>
<sequence>MRELGVLLSYDMKRRYKDGFLIGYNIIFPILLTLLLGYLLAGSYGKEFTSYHYYSLVILPFCIAMAMITAAYVGKEEAYKKTAMRFLYAPIFKTQIVLSKLLSCTVIISVCNIIVLLFVKLVFQLPIYGEFWAIIFLLTAEAYCFCAIGMFIGLGMKNFIVIKNIINLPLCAAAILGGAFYPIGTMNDKLELLLKLSPLTWINQSMFRYLYDGDRDYLYKISLILILIGTGFTLLAIVRFRKEEFIHGDLPGYEK</sequence>
<name>A0A8J7KV76_9FIRM</name>
<dbReference type="InterPro" id="IPR047817">
    <property type="entry name" value="ABC2_TM_bact-type"/>
</dbReference>
<feature type="transmembrane region" description="Helical" evidence="5">
    <location>
        <begin position="131"/>
        <end position="153"/>
    </location>
</feature>
<dbReference type="Proteomes" id="UP000623269">
    <property type="component" value="Unassembled WGS sequence"/>
</dbReference>
<evidence type="ECO:0000256" key="3">
    <source>
        <dbReference type="ARBA" id="ARBA00022989"/>
    </source>
</evidence>
<accession>A0A8J7KV76</accession>
<feature type="transmembrane region" description="Helical" evidence="5">
    <location>
        <begin position="53"/>
        <end position="74"/>
    </location>
</feature>
<evidence type="ECO:0000313" key="7">
    <source>
        <dbReference type="EMBL" id="MBH1939835.1"/>
    </source>
</evidence>
<dbReference type="EMBL" id="JAEAGR010000002">
    <property type="protein sequence ID" value="MBH1939835.1"/>
    <property type="molecule type" value="Genomic_DNA"/>
</dbReference>
<evidence type="ECO:0000259" key="6">
    <source>
        <dbReference type="PROSITE" id="PS51012"/>
    </source>
</evidence>
<dbReference type="PIRSF" id="PIRSF006648">
    <property type="entry name" value="DrrB"/>
    <property type="match status" value="1"/>
</dbReference>
<evidence type="ECO:0000256" key="2">
    <source>
        <dbReference type="ARBA" id="ARBA00022692"/>
    </source>
</evidence>
<keyword evidence="4 5" id="KW-0472">Membrane</keyword>
<evidence type="ECO:0000313" key="8">
    <source>
        <dbReference type="Proteomes" id="UP000623269"/>
    </source>
</evidence>
<evidence type="ECO:0000256" key="1">
    <source>
        <dbReference type="ARBA" id="ARBA00004141"/>
    </source>
</evidence>
<keyword evidence="5" id="KW-1003">Cell membrane</keyword>
<keyword evidence="8" id="KW-1185">Reference proteome</keyword>
<feature type="transmembrane region" description="Helical" evidence="5">
    <location>
        <begin position="165"/>
        <end position="184"/>
    </location>
</feature>
<keyword evidence="3 5" id="KW-1133">Transmembrane helix</keyword>
<reference evidence="7" key="1">
    <citation type="submission" date="2020-12" db="EMBL/GenBank/DDBJ databases">
        <title>M. sibirica DSM 26468T genome.</title>
        <authorList>
            <person name="Thieme N."/>
            <person name="Rettenmaier R."/>
            <person name="Zverlov V."/>
            <person name="Liebl W."/>
        </authorList>
    </citation>
    <scope>NUCLEOTIDE SEQUENCE</scope>
    <source>
        <strain evidence="7">DSM 26468</strain>
    </source>
</reference>